<sequence>MNTPAVQDFKDHGFLPSDPPCRRLSSPTYQPWEEMISQLPALIKSGKIRNETKELPLLSTKDLHHETEWRRAYVIMCFLAHGYIWASNPPAEQVLPSNIAVPLLETSNFLEVPPVATYAALALWNCRKSEPGMIQLENLTVEHTFTGTDDEAWFYIVSVAIEAQGGPIICLVASAISAMQEKRYAAANEFLWELAVQISKLSDILGKIQEKCRPDVFFHELRPFLQGSTKSAGLPRGIFYDEGHGKGSWRQLKGGSNGQSSLIQLLDIVLGVKHAPLQGKSSDAPQAESSACFFRDMREYMPGPHRRFLGQIADHPNLRELVGLSAGDEAHKELWEAYTAATQSLTELRTRHLAIVTTYIIRPSRKSERQEEKREELHGTGATVLVPFLKQARNETRQAGKEILAG</sequence>
<name>A0ACC3YCF2_COLTU</name>
<evidence type="ECO:0000313" key="1">
    <source>
        <dbReference type="EMBL" id="KAL0929519.1"/>
    </source>
</evidence>
<dbReference type="Proteomes" id="UP000805649">
    <property type="component" value="Unassembled WGS sequence"/>
</dbReference>
<gene>
    <name evidence="1" type="ORF">CTRU02_215418</name>
</gene>
<reference evidence="1 2" key="1">
    <citation type="journal article" date="2020" name="Phytopathology">
        <title>Genome Sequence Resources of Colletotrichum truncatum, C. plurivorum, C. musicola, and C. sojae: Four Species Pathogenic to Soybean (Glycine max).</title>
        <authorList>
            <person name="Rogerio F."/>
            <person name="Boufleur T.R."/>
            <person name="Ciampi-Guillardi M."/>
            <person name="Sukno S.A."/>
            <person name="Thon M.R."/>
            <person name="Massola Junior N.S."/>
            <person name="Baroncelli R."/>
        </authorList>
    </citation>
    <scope>NUCLEOTIDE SEQUENCE [LARGE SCALE GENOMIC DNA]</scope>
    <source>
        <strain evidence="1 2">CMES1059</strain>
    </source>
</reference>
<comment type="caution">
    <text evidence="1">The sequence shown here is derived from an EMBL/GenBank/DDBJ whole genome shotgun (WGS) entry which is preliminary data.</text>
</comment>
<protein>
    <submittedName>
        <fullName evidence="1">Indoleamine-dioxygenase</fullName>
    </submittedName>
</protein>
<accession>A0ACC3YCF2</accession>
<proteinExistence type="predicted"/>
<keyword evidence="2" id="KW-1185">Reference proteome</keyword>
<organism evidence="1 2">
    <name type="scientific">Colletotrichum truncatum</name>
    <name type="common">Anthracnose fungus</name>
    <name type="synonym">Colletotrichum capsici</name>
    <dbReference type="NCBI Taxonomy" id="5467"/>
    <lineage>
        <taxon>Eukaryota</taxon>
        <taxon>Fungi</taxon>
        <taxon>Dikarya</taxon>
        <taxon>Ascomycota</taxon>
        <taxon>Pezizomycotina</taxon>
        <taxon>Sordariomycetes</taxon>
        <taxon>Hypocreomycetidae</taxon>
        <taxon>Glomerellales</taxon>
        <taxon>Glomerellaceae</taxon>
        <taxon>Colletotrichum</taxon>
        <taxon>Colletotrichum truncatum species complex</taxon>
    </lineage>
</organism>
<evidence type="ECO:0000313" key="2">
    <source>
        <dbReference type="Proteomes" id="UP000805649"/>
    </source>
</evidence>
<dbReference type="EMBL" id="VUJX02000016">
    <property type="protein sequence ID" value="KAL0929519.1"/>
    <property type="molecule type" value="Genomic_DNA"/>
</dbReference>